<evidence type="ECO:0000256" key="1">
    <source>
        <dbReference type="SAM" id="MobiDB-lite"/>
    </source>
</evidence>
<dbReference type="EMBL" id="JAWQEG010005647">
    <property type="protein sequence ID" value="KAK3857264.1"/>
    <property type="molecule type" value="Genomic_DNA"/>
</dbReference>
<feature type="compositionally biased region" description="Polar residues" evidence="1">
    <location>
        <begin position="81"/>
        <end position="92"/>
    </location>
</feature>
<comment type="caution">
    <text evidence="2">The sequence shown here is derived from an EMBL/GenBank/DDBJ whole genome shotgun (WGS) entry which is preliminary data.</text>
</comment>
<feature type="region of interest" description="Disordered" evidence="1">
    <location>
        <begin position="75"/>
        <end position="94"/>
    </location>
</feature>
<gene>
    <name evidence="2" type="ORF">Pcinc_036472</name>
</gene>
<dbReference type="Proteomes" id="UP001286313">
    <property type="component" value="Unassembled WGS sequence"/>
</dbReference>
<organism evidence="2 3">
    <name type="scientific">Petrolisthes cinctipes</name>
    <name type="common">Flat porcelain crab</name>
    <dbReference type="NCBI Taxonomy" id="88211"/>
    <lineage>
        <taxon>Eukaryota</taxon>
        <taxon>Metazoa</taxon>
        <taxon>Ecdysozoa</taxon>
        <taxon>Arthropoda</taxon>
        <taxon>Crustacea</taxon>
        <taxon>Multicrustacea</taxon>
        <taxon>Malacostraca</taxon>
        <taxon>Eumalacostraca</taxon>
        <taxon>Eucarida</taxon>
        <taxon>Decapoda</taxon>
        <taxon>Pleocyemata</taxon>
        <taxon>Anomura</taxon>
        <taxon>Galatheoidea</taxon>
        <taxon>Porcellanidae</taxon>
        <taxon>Petrolisthes</taxon>
    </lineage>
</organism>
<dbReference type="InterPro" id="IPR036397">
    <property type="entry name" value="RNaseH_sf"/>
</dbReference>
<reference evidence="2" key="1">
    <citation type="submission" date="2023-10" db="EMBL/GenBank/DDBJ databases">
        <title>Genome assemblies of two species of porcelain crab, Petrolisthes cinctipes and Petrolisthes manimaculis (Anomura: Porcellanidae).</title>
        <authorList>
            <person name="Angst P."/>
        </authorList>
    </citation>
    <scope>NUCLEOTIDE SEQUENCE</scope>
    <source>
        <strain evidence="2">PB745_01</strain>
        <tissue evidence="2">Gill</tissue>
    </source>
</reference>
<feature type="compositionally biased region" description="Low complexity" evidence="1">
    <location>
        <begin position="112"/>
        <end position="154"/>
    </location>
</feature>
<proteinExistence type="predicted"/>
<protein>
    <submittedName>
        <fullName evidence="2">Uncharacterized protein</fullName>
    </submittedName>
</protein>
<evidence type="ECO:0000313" key="3">
    <source>
        <dbReference type="Proteomes" id="UP001286313"/>
    </source>
</evidence>
<dbReference type="GO" id="GO:0003676">
    <property type="term" value="F:nucleic acid binding"/>
    <property type="evidence" value="ECO:0007669"/>
    <property type="project" value="InterPro"/>
</dbReference>
<name>A0AAE1EMB8_PETCI</name>
<keyword evidence="3" id="KW-1185">Reference proteome</keyword>
<evidence type="ECO:0000313" key="2">
    <source>
        <dbReference type="EMBL" id="KAK3857264.1"/>
    </source>
</evidence>
<sequence length="213" mass="22505">MLVAWLTDNESQDWVAGIKFVQFQKNSSHHAGIKRSPYSALFGNEARVGLTTSSLPREILDNLESEHDSARLDLAPAESPAPSTDTGLTSVEPTPLASSLDEIAPNAFSSDEPALTASSSAEPAPTATSSAETGPSSTDTTSNSSESAPPSTTETDNDLTVHVERIKISRKAVSAGQLSQAERMVKRSKVDFKSGEVGDNVAVPVAVGRPWQR</sequence>
<dbReference type="AlphaFoldDB" id="A0AAE1EMB8"/>
<feature type="region of interest" description="Disordered" evidence="1">
    <location>
        <begin position="110"/>
        <end position="161"/>
    </location>
</feature>
<dbReference type="Gene3D" id="3.30.420.10">
    <property type="entry name" value="Ribonuclease H-like superfamily/Ribonuclease H"/>
    <property type="match status" value="1"/>
</dbReference>
<accession>A0AAE1EMB8</accession>